<dbReference type="GO" id="GO:0005886">
    <property type="term" value="C:plasma membrane"/>
    <property type="evidence" value="ECO:0007669"/>
    <property type="project" value="TreeGrafter"/>
</dbReference>
<sequence length="117" mass="12737">KIVDKNGNTVFNFTPEKVKKIPISKSTLEFLHEALAGVVKRGTGWRAANKVVKIAGKTGTAQLAGDKNPHNWFIGYAPADNPKLSIVVLVENKEEEISIAPQIAGRILSRIFDNTGK</sequence>
<dbReference type="Proteomes" id="UP000267654">
    <property type="component" value="Unassembled WGS sequence"/>
</dbReference>
<dbReference type="SUPFAM" id="SSF56601">
    <property type="entry name" value="beta-lactamase/transpeptidase-like"/>
    <property type="match status" value="1"/>
</dbReference>
<gene>
    <name evidence="2" type="ORF">DRI96_02425</name>
</gene>
<reference evidence="2 3" key="1">
    <citation type="submission" date="2018-06" db="EMBL/GenBank/DDBJ databases">
        <title>Extensive metabolic versatility and redundancy in microbially diverse, dynamic hydrothermal sediments.</title>
        <authorList>
            <person name="Dombrowski N."/>
            <person name="Teske A."/>
            <person name="Baker B.J."/>
        </authorList>
    </citation>
    <scope>NUCLEOTIDE SEQUENCE [LARGE SCALE GENOMIC DNA]</scope>
    <source>
        <strain evidence="2">B19_G9</strain>
    </source>
</reference>
<feature type="domain" description="Penicillin-binding protein transpeptidase" evidence="1">
    <location>
        <begin position="8"/>
        <end position="108"/>
    </location>
</feature>
<name>A0A662DI10_UNCAE</name>
<dbReference type="GO" id="GO:0071972">
    <property type="term" value="F:peptidoglycan L,D-transpeptidase activity"/>
    <property type="evidence" value="ECO:0007669"/>
    <property type="project" value="TreeGrafter"/>
</dbReference>
<evidence type="ECO:0000313" key="3">
    <source>
        <dbReference type="Proteomes" id="UP000267654"/>
    </source>
</evidence>
<comment type="caution">
    <text evidence="2">The sequence shown here is derived from an EMBL/GenBank/DDBJ whole genome shotgun (WGS) entry which is preliminary data.</text>
</comment>
<dbReference type="Pfam" id="PF00905">
    <property type="entry name" value="Transpeptidase"/>
    <property type="match status" value="1"/>
</dbReference>
<protein>
    <recommendedName>
        <fullName evidence="1">Penicillin-binding protein transpeptidase domain-containing protein</fullName>
    </recommendedName>
</protein>
<evidence type="ECO:0000313" key="2">
    <source>
        <dbReference type="EMBL" id="RLE13802.1"/>
    </source>
</evidence>
<dbReference type="GO" id="GO:0008658">
    <property type="term" value="F:penicillin binding"/>
    <property type="evidence" value="ECO:0007669"/>
    <property type="project" value="InterPro"/>
</dbReference>
<dbReference type="PANTHER" id="PTHR30627">
    <property type="entry name" value="PEPTIDOGLYCAN D,D-TRANSPEPTIDASE"/>
    <property type="match status" value="1"/>
</dbReference>
<dbReference type="Gene3D" id="3.40.710.10">
    <property type="entry name" value="DD-peptidase/beta-lactamase superfamily"/>
    <property type="match status" value="1"/>
</dbReference>
<dbReference type="PANTHER" id="PTHR30627:SF2">
    <property type="entry name" value="PEPTIDOGLYCAN D,D-TRANSPEPTIDASE MRDA"/>
    <property type="match status" value="1"/>
</dbReference>
<dbReference type="AlphaFoldDB" id="A0A662DI10"/>
<organism evidence="2 3">
    <name type="scientific">Aerophobetes bacterium</name>
    <dbReference type="NCBI Taxonomy" id="2030807"/>
    <lineage>
        <taxon>Bacteria</taxon>
        <taxon>Candidatus Aerophobota</taxon>
    </lineage>
</organism>
<dbReference type="GO" id="GO:0071555">
    <property type="term" value="P:cell wall organization"/>
    <property type="evidence" value="ECO:0007669"/>
    <property type="project" value="TreeGrafter"/>
</dbReference>
<dbReference type="EMBL" id="QMQB01000069">
    <property type="protein sequence ID" value="RLE13802.1"/>
    <property type="molecule type" value="Genomic_DNA"/>
</dbReference>
<accession>A0A662DI10</accession>
<dbReference type="InterPro" id="IPR012338">
    <property type="entry name" value="Beta-lactam/transpept-like"/>
</dbReference>
<dbReference type="InterPro" id="IPR001460">
    <property type="entry name" value="PCN-bd_Tpept"/>
</dbReference>
<feature type="non-terminal residue" evidence="2">
    <location>
        <position position="1"/>
    </location>
</feature>
<proteinExistence type="predicted"/>
<dbReference type="InterPro" id="IPR050515">
    <property type="entry name" value="Beta-lactam/transpept"/>
</dbReference>
<evidence type="ECO:0000259" key="1">
    <source>
        <dbReference type="Pfam" id="PF00905"/>
    </source>
</evidence>